<evidence type="ECO:0000313" key="3">
    <source>
        <dbReference type="Proteomes" id="UP000199361"/>
    </source>
</evidence>
<gene>
    <name evidence="2" type="ORF">SAMN05421811_12751</name>
</gene>
<dbReference type="Pfam" id="PF11195">
    <property type="entry name" value="Tad2-like"/>
    <property type="match status" value="1"/>
</dbReference>
<dbReference type="EMBL" id="FOHX01000027">
    <property type="protein sequence ID" value="SEU46493.1"/>
    <property type="molecule type" value="Genomic_DNA"/>
</dbReference>
<dbReference type="AlphaFoldDB" id="A0A1I0LTS2"/>
<proteinExistence type="predicted"/>
<dbReference type="OrthoDB" id="9806476at2"/>
<name>A0A1I0LTS2_9ACTN</name>
<sequence>MNFGHALAHLRDGHKVTRDGWNGRGMWLALQVPDQHSKMSRPYIYMSTVDGGLVPWVASQTDLLADDWRLA</sequence>
<accession>A0A1I0LTS2</accession>
<dbReference type="RefSeq" id="WP_091094023.1">
    <property type="nucleotide sequence ID" value="NZ_FOHX01000027.1"/>
</dbReference>
<keyword evidence="3" id="KW-1185">Reference proteome</keyword>
<dbReference type="STRING" id="568860.SAMN05421811_12751"/>
<feature type="domain" description="Thoeris anti-defense 2-like" evidence="1">
    <location>
        <begin position="1"/>
        <end position="70"/>
    </location>
</feature>
<evidence type="ECO:0000259" key="1">
    <source>
        <dbReference type="Pfam" id="PF11195"/>
    </source>
</evidence>
<dbReference type="InterPro" id="IPR021361">
    <property type="entry name" value="Tad2-like_dom"/>
</dbReference>
<dbReference type="Proteomes" id="UP000199361">
    <property type="component" value="Unassembled WGS sequence"/>
</dbReference>
<protein>
    <recommendedName>
        <fullName evidence="1">Thoeris anti-defense 2-like domain-containing protein</fullName>
    </recommendedName>
</protein>
<evidence type="ECO:0000313" key="2">
    <source>
        <dbReference type="EMBL" id="SEU46493.1"/>
    </source>
</evidence>
<organism evidence="2 3">
    <name type="scientific">Nonomuraea wenchangensis</name>
    <dbReference type="NCBI Taxonomy" id="568860"/>
    <lineage>
        <taxon>Bacteria</taxon>
        <taxon>Bacillati</taxon>
        <taxon>Actinomycetota</taxon>
        <taxon>Actinomycetes</taxon>
        <taxon>Streptosporangiales</taxon>
        <taxon>Streptosporangiaceae</taxon>
        <taxon>Nonomuraea</taxon>
    </lineage>
</organism>
<reference evidence="2 3" key="1">
    <citation type="submission" date="2016-10" db="EMBL/GenBank/DDBJ databases">
        <authorList>
            <person name="de Groot N.N."/>
        </authorList>
    </citation>
    <scope>NUCLEOTIDE SEQUENCE [LARGE SCALE GENOMIC DNA]</scope>
    <source>
        <strain evidence="2 3">CGMCC 4.5598</strain>
    </source>
</reference>